<proteinExistence type="predicted"/>
<keyword evidence="1" id="KW-0732">Signal</keyword>
<evidence type="ECO:0000313" key="2">
    <source>
        <dbReference type="EMBL" id="PIS05482.1"/>
    </source>
</evidence>
<dbReference type="EMBL" id="PEZZ01000004">
    <property type="protein sequence ID" value="PIS05482.1"/>
    <property type="molecule type" value="Genomic_DNA"/>
</dbReference>
<reference evidence="3" key="1">
    <citation type="submission" date="2017-09" db="EMBL/GenBank/DDBJ databases">
        <title>Depth-based differentiation of microbial function through sediment-hosted aquifers and enrichment of novel symbionts in the deep terrestrial subsurface.</title>
        <authorList>
            <person name="Probst A.J."/>
            <person name="Ladd B."/>
            <person name="Jarett J.K."/>
            <person name="Geller-Mcgrath D.E."/>
            <person name="Sieber C.M.K."/>
            <person name="Emerson J.B."/>
            <person name="Anantharaman K."/>
            <person name="Thomas B.C."/>
            <person name="Malmstrom R."/>
            <person name="Stieglmeier M."/>
            <person name="Klingl A."/>
            <person name="Woyke T."/>
            <person name="Ryan C.M."/>
            <person name="Banfield J.F."/>
        </authorList>
    </citation>
    <scope>NUCLEOTIDE SEQUENCE [LARGE SCALE GENOMIC DNA]</scope>
</reference>
<accession>A0A2H0W286</accession>
<feature type="non-terminal residue" evidence="2">
    <location>
        <position position="294"/>
    </location>
</feature>
<sequence length="294" mass="33634">MKTLTILPLAALAGVFLFTPQTLNAQSSVFDTNNIISDFELVDYNSMSQAAIQRFLESHGSYLSNHSFVDYAGVVRPASEIIYNTAQQYSINPKLILTMLQKEQSLIENRSPSQHALDWATGYALCDSCSSSDPNLQDFIGVGRQIDYLGKIMRKYYENPFLYNFQPGKQTIVDLFYSITPRNQATANLYNYTPHYSGNFNFWKIWNRYWSRSYPDGTLLTSPNTSTVYLIQFGRKRPIVSYLVLLSRFDTSKIITVEQPDLDQFEDGPEIRFANYALLRNENGDIFLTVDDSL</sequence>
<evidence type="ECO:0000256" key="1">
    <source>
        <dbReference type="SAM" id="SignalP"/>
    </source>
</evidence>
<comment type="caution">
    <text evidence="2">The sequence shown here is derived from an EMBL/GenBank/DDBJ whole genome shotgun (WGS) entry which is preliminary data.</text>
</comment>
<evidence type="ECO:0008006" key="4">
    <source>
        <dbReference type="Google" id="ProtNLM"/>
    </source>
</evidence>
<dbReference type="Proteomes" id="UP000230935">
    <property type="component" value="Unassembled WGS sequence"/>
</dbReference>
<feature type="chain" id="PRO_5013755925" description="Transglycosylase SLT domain-containing protein" evidence="1">
    <location>
        <begin position="26"/>
        <end position="294"/>
    </location>
</feature>
<name>A0A2H0W286_9BACT</name>
<protein>
    <recommendedName>
        <fullName evidence="4">Transglycosylase SLT domain-containing protein</fullName>
    </recommendedName>
</protein>
<evidence type="ECO:0000313" key="3">
    <source>
        <dbReference type="Proteomes" id="UP000230935"/>
    </source>
</evidence>
<organism evidence="2 3">
    <name type="scientific">Candidatus Buchananbacteria bacterium CG10_big_fil_rev_8_21_14_0_10_42_9</name>
    <dbReference type="NCBI Taxonomy" id="1974526"/>
    <lineage>
        <taxon>Bacteria</taxon>
        <taxon>Candidatus Buchananiibacteriota</taxon>
    </lineage>
</organism>
<gene>
    <name evidence="2" type="ORF">COT81_00505</name>
</gene>
<dbReference type="AlphaFoldDB" id="A0A2H0W286"/>
<feature type="signal peptide" evidence="1">
    <location>
        <begin position="1"/>
        <end position="25"/>
    </location>
</feature>